<dbReference type="HOGENOM" id="CLU_049301_2_1_11"/>
<dbReference type="PANTHER" id="PTHR46268">
    <property type="entry name" value="STRESS RESPONSE PROTEIN NHAX"/>
    <property type="match status" value="1"/>
</dbReference>
<dbReference type="InterPro" id="IPR006015">
    <property type="entry name" value="Universal_stress_UspA"/>
</dbReference>
<feature type="domain" description="UspA" evidence="2">
    <location>
        <begin position="153"/>
        <end position="294"/>
    </location>
</feature>
<dbReference type="Proteomes" id="UP000006637">
    <property type="component" value="Chromosome"/>
</dbReference>
<dbReference type="RefSeq" id="WP_011565983.1">
    <property type="nucleotide sequence ID" value="NC_008148.1"/>
</dbReference>
<dbReference type="KEGG" id="rxy:Rxyl_3070"/>
<dbReference type="Pfam" id="PF00582">
    <property type="entry name" value="Usp"/>
    <property type="match status" value="2"/>
</dbReference>
<keyword evidence="4" id="KW-1185">Reference proteome</keyword>
<feature type="domain" description="UspA" evidence="2">
    <location>
        <begin position="7"/>
        <end position="144"/>
    </location>
</feature>
<protein>
    <submittedName>
        <fullName evidence="3">UspA</fullName>
    </submittedName>
</protein>
<dbReference type="InterPro" id="IPR014729">
    <property type="entry name" value="Rossmann-like_a/b/a_fold"/>
</dbReference>
<dbReference type="eggNOG" id="COG0589">
    <property type="taxonomic scope" value="Bacteria"/>
</dbReference>
<evidence type="ECO:0000313" key="3">
    <source>
        <dbReference type="EMBL" id="ABG05978.1"/>
    </source>
</evidence>
<reference evidence="3 4" key="1">
    <citation type="submission" date="2006-06" db="EMBL/GenBank/DDBJ databases">
        <title>Complete sequence of Rubrobacter xylanophilus DSM 9941.</title>
        <authorList>
            <consortium name="US DOE Joint Genome Institute"/>
            <person name="Copeland A."/>
            <person name="Lucas S."/>
            <person name="Lapidus A."/>
            <person name="Barry K."/>
            <person name="Detter J.C."/>
            <person name="Glavina del Rio T."/>
            <person name="Hammon N."/>
            <person name="Israni S."/>
            <person name="Dalin E."/>
            <person name="Tice H."/>
            <person name="Pitluck S."/>
            <person name="Munk A.C."/>
            <person name="Brettin T."/>
            <person name="Bruce D."/>
            <person name="Han C."/>
            <person name="Tapia R."/>
            <person name="Gilna P."/>
            <person name="Schmutz J."/>
            <person name="Larimer F."/>
            <person name="Land M."/>
            <person name="Hauser L."/>
            <person name="Kyrpides N."/>
            <person name="Lykidis A."/>
            <person name="da Costa M.S."/>
            <person name="Rainey F.A."/>
            <person name="Empadinhas N."/>
            <person name="Jolivet E."/>
            <person name="Battista J.R."/>
            <person name="Richardson P."/>
        </authorList>
    </citation>
    <scope>NUCLEOTIDE SEQUENCE [LARGE SCALE GENOMIC DNA]</scope>
    <source>
        <strain evidence="4">DSM 9941 / NBRC 16129 / PRD-1</strain>
    </source>
</reference>
<dbReference type="OrthoDB" id="6368426at2"/>
<comment type="similarity">
    <text evidence="1">Belongs to the universal stress protein A family.</text>
</comment>
<dbReference type="PRINTS" id="PR01438">
    <property type="entry name" value="UNVRSLSTRESS"/>
</dbReference>
<organism evidence="3 4">
    <name type="scientific">Rubrobacter xylanophilus (strain DSM 9941 / JCM 11954 / NBRC 16129 / PRD-1)</name>
    <dbReference type="NCBI Taxonomy" id="266117"/>
    <lineage>
        <taxon>Bacteria</taxon>
        <taxon>Bacillati</taxon>
        <taxon>Actinomycetota</taxon>
        <taxon>Rubrobacteria</taxon>
        <taxon>Rubrobacterales</taxon>
        <taxon>Rubrobacteraceae</taxon>
        <taxon>Rubrobacter</taxon>
    </lineage>
</organism>
<dbReference type="CDD" id="cd00293">
    <property type="entry name" value="USP-like"/>
    <property type="match status" value="1"/>
</dbReference>
<dbReference type="SUPFAM" id="SSF52402">
    <property type="entry name" value="Adenine nucleotide alpha hydrolases-like"/>
    <property type="match status" value="2"/>
</dbReference>
<evidence type="ECO:0000256" key="1">
    <source>
        <dbReference type="ARBA" id="ARBA00008791"/>
    </source>
</evidence>
<proteinExistence type="inferred from homology"/>
<sequence length="300" mass="31564">MSVSPTKILFCTDGSADADLGARAAVDLSKGFGAALHVVHVAEKLPPYPYPLGDPAAYSAVLEEQARKLLAQQVEEIGRLGSGVAGGHLRRGRPADEILALAEEMDAGLLILGSRGKGRIERLLLGSVSEEVVHHASCPVLLVRGGEGAWPPRRVIFGDDGSGAARVAGDLGASVGGLFGARGVLVRAYPRLPEVDLEGRAYDPRLVSDAMSRAERELRERAKELQERLGERPRVRLTVGEAAEALLEAAGEQDGEAALVAVGSRGLGALERLRLGSVSTKVVRAAPGPVLVARERHLRA</sequence>
<name>Q1ARK0_RUBXD</name>
<evidence type="ECO:0000313" key="4">
    <source>
        <dbReference type="Proteomes" id="UP000006637"/>
    </source>
</evidence>
<dbReference type="AlphaFoldDB" id="Q1ARK0"/>
<evidence type="ECO:0000259" key="2">
    <source>
        <dbReference type="Pfam" id="PF00582"/>
    </source>
</evidence>
<accession>Q1ARK0</accession>
<dbReference type="PANTHER" id="PTHR46268:SF6">
    <property type="entry name" value="UNIVERSAL STRESS PROTEIN UP12"/>
    <property type="match status" value="1"/>
</dbReference>
<gene>
    <name evidence="3" type="ordered locus">Rxyl_3070</name>
</gene>
<dbReference type="InterPro" id="IPR006016">
    <property type="entry name" value="UspA"/>
</dbReference>
<dbReference type="EMBL" id="CP000386">
    <property type="protein sequence ID" value="ABG05978.1"/>
    <property type="molecule type" value="Genomic_DNA"/>
</dbReference>
<dbReference type="STRING" id="266117.Rxyl_3070"/>
<dbReference type="Gene3D" id="3.40.50.620">
    <property type="entry name" value="HUPs"/>
    <property type="match status" value="2"/>
</dbReference>
<dbReference type="PhylomeDB" id="Q1ARK0"/>